<keyword evidence="2" id="KW-1185">Reference proteome</keyword>
<comment type="caution">
    <text evidence="1">The sequence shown here is derived from an EMBL/GenBank/DDBJ whole genome shotgun (WGS) entry which is preliminary data.</text>
</comment>
<proteinExistence type="predicted"/>
<accession>A0A392TW43</accession>
<feature type="non-terminal residue" evidence="1">
    <location>
        <position position="1"/>
    </location>
</feature>
<organism evidence="1 2">
    <name type="scientific">Trifolium medium</name>
    <dbReference type="NCBI Taxonomy" id="97028"/>
    <lineage>
        <taxon>Eukaryota</taxon>
        <taxon>Viridiplantae</taxon>
        <taxon>Streptophyta</taxon>
        <taxon>Embryophyta</taxon>
        <taxon>Tracheophyta</taxon>
        <taxon>Spermatophyta</taxon>
        <taxon>Magnoliopsida</taxon>
        <taxon>eudicotyledons</taxon>
        <taxon>Gunneridae</taxon>
        <taxon>Pentapetalae</taxon>
        <taxon>rosids</taxon>
        <taxon>fabids</taxon>
        <taxon>Fabales</taxon>
        <taxon>Fabaceae</taxon>
        <taxon>Papilionoideae</taxon>
        <taxon>50 kb inversion clade</taxon>
        <taxon>NPAAA clade</taxon>
        <taxon>Hologalegina</taxon>
        <taxon>IRL clade</taxon>
        <taxon>Trifolieae</taxon>
        <taxon>Trifolium</taxon>
    </lineage>
</organism>
<dbReference type="EMBL" id="LXQA010657489">
    <property type="protein sequence ID" value="MCI64510.1"/>
    <property type="molecule type" value="Genomic_DNA"/>
</dbReference>
<evidence type="ECO:0000313" key="1">
    <source>
        <dbReference type="EMBL" id="MCI64510.1"/>
    </source>
</evidence>
<reference evidence="1 2" key="1">
    <citation type="journal article" date="2018" name="Front. Plant Sci.">
        <title>Red Clover (Trifolium pratense) and Zigzag Clover (T. medium) - A Picture of Genomic Similarities and Differences.</title>
        <authorList>
            <person name="Dluhosova J."/>
            <person name="Istvanek J."/>
            <person name="Nedelnik J."/>
            <person name="Repkova J."/>
        </authorList>
    </citation>
    <scope>NUCLEOTIDE SEQUENCE [LARGE SCALE GENOMIC DNA]</scope>
    <source>
        <strain evidence="2">cv. 10/8</strain>
        <tissue evidence="1">Leaf</tissue>
    </source>
</reference>
<evidence type="ECO:0008006" key="3">
    <source>
        <dbReference type="Google" id="ProtNLM"/>
    </source>
</evidence>
<protein>
    <recommendedName>
        <fullName evidence="3">Endonuclease/exonuclease/phosphatase family protein</fullName>
    </recommendedName>
</protein>
<dbReference type="Proteomes" id="UP000265520">
    <property type="component" value="Unassembled WGS sequence"/>
</dbReference>
<dbReference type="AlphaFoldDB" id="A0A392TW43"/>
<name>A0A392TW43_9FABA</name>
<sequence>ASVMVKQDRSGSVSSGASVNKDWEHWVVLHGNEKVVTEDVREMGQIIGVNFNGASMNMFDALSRGERVKEVECHGGGRGSRGDG</sequence>
<evidence type="ECO:0000313" key="2">
    <source>
        <dbReference type="Proteomes" id="UP000265520"/>
    </source>
</evidence>